<dbReference type="EMBL" id="PVUH01000030">
    <property type="protein sequence ID" value="PRW84458.1"/>
    <property type="molecule type" value="Genomic_DNA"/>
</dbReference>
<protein>
    <submittedName>
        <fullName evidence="1">Uncharacterized protein</fullName>
    </submittedName>
</protein>
<comment type="caution">
    <text evidence="1">The sequence shown here is derived from an EMBL/GenBank/DDBJ whole genome shotgun (WGS) entry which is preliminary data.</text>
</comment>
<organism evidence="1 2">
    <name type="scientific">Pseudomonas fluorescens</name>
    <dbReference type="NCBI Taxonomy" id="294"/>
    <lineage>
        <taxon>Bacteria</taxon>
        <taxon>Pseudomonadati</taxon>
        <taxon>Pseudomonadota</taxon>
        <taxon>Gammaproteobacteria</taxon>
        <taxon>Pseudomonadales</taxon>
        <taxon>Pseudomonadaceae</taxon>
        <taxon>Pseudomonas</taxon>
    </lineage>
</organism>
<dbReference type="Proteomes" id="UP000239731">
    <property type="component" value="Unassembled WGS sequence"/>
</dbReference>
<sequence length="98" mass="11054">MHVRHQIPPKYRMDDLGLSAKERNAARYRLEDGLEAWGQRWELLGHTVRCQHCHAMQRAGKAAVPFAHAQGCANTGDFAQHPWCDLGDLLAQLPEVTP</sequence>
<dbReference type="AlphaFoldDB" id="A0A2T0HMX2"/>
<gene>
    <name evidence="1" type="ORF">C7A10_28910</name>
</gene>
<accession>A0A2T0HMX2</accession>
<proteinExistence type="predicted"/>
<evidence type="ECO:0000313" key="2">
    <source>
        <dbReference type="Proteomes" id="UP000239731"/>
    </source>
</evidence>
<evidence type="ECO:0000313" key="1">
    <source>
        <dbReference type="EMBL" id="PRW84458.1"/>
    </source>
</evidence>
<reference evidence="1 2" key="1">
    <citation type="submission" date="2018-03" db="EMBL/GenBank/DDBJ databases">
        <title>Blue discolouration in mozzarella cheese caused by Pseudomonas fluorescens.</title>
        <authorList>
            <person name="Chiesa F."/>
            <person name="Dalmasso A."/>
            <person name="Lomonaco S."/>
        </authorList>
    </citation>
    <scope>NUCLEOTIDE SEQUENCE [LARGE SCALE GENOMIC DNA]</scope>
    <source>
        <strain evidence="1 2">11293</strain>
    </source>
</reference>
<dbReference type="RefSeq" id="WP_106118622.1">
    <property type="nucleotide sequence ID" value="NZ_PVUH01000030.1"/>
</dbReference>
<name>A0A2T0HMX2_PSEFL</name>